<dbReference type="GO" id="GO:0070461">
    <property type="term" value="C:SAGA-type complex"/>
    <property type="evidence" value="ECO:0007669"/>
    <property type="project" value="TreeGrafter"/>
</dbReference>
<dbReference type="Proteomes" id="UP000070412">
    <property type="component" value="Unassembled WGS sequence"/>
</dbReference>
<sequence>MVTENVYVCTSCMLQTRDAVFSCIECDYTMCLTCYASGSENGHHLRSHAVNLMDLGTFQLFESNDYGFEENRQIYYSDEDSNDSIVADEQNFKLLIDDIIGAKKGNINQIYDFDCIEKHKWLAMDEKALLEALSRVGFGNWKDVTDYINNILNREISEQEVINHYYDHYVNGLIGKISWAWIFTNPVIRFLHRFPHYYRPEESILVECSNFQNDVAQSEFVSLGYLNKRDDLEREFDNEAETIISNITLNNENDDELEKKFKLVQLDIYRRRLINRYRIKNLIKAAALINLFCEIDSIKEIPTTKKEINLKCIKDAIDNNSFVINCVNYLLPSDIDMLYYNLSLEHIVKILLKKFIVANALRSQKLSAEERMICINSFGQEFCDSNQNLADAADCNQMKDKSPRSLNRDSTKFDLSHPIDEDFLRSILNDDEFFCKESNNTMFLREIASNDFIHSLMVYFKQIISNVNIPEITRFITEIDQKAKDFYSKTTIYDPKNALRRLHCSSIIHFKADKEKKKHKVVALSESEKHLCNELQITSKTYRYIKNIIIQRCLMFPDSENLTLHHSLDEEMINILTSIFNFMKNENLLPNLKIHFETLFTVLF</sequence>
<dbReference type="EMBL" id="WVUK01000066">
    <property type="protein sequence ID" value="KAF7487870.1"/>
    <property type="molecule type" value="Genomic_DNA"/>
</dbReference>
<dbReference type="GO" id="GO:0008270">
    <property type="term" value="F:zinc ion binding"/>
    <property type="evidence" value="ECO:0007669"/>
    <property type="project" value="UniProtKB-KW"/>
</dbReference>
<dbReference type="GO" id="GO:0003682">
    <property type="term" value="F:chromatin binding"/>
    <property type="evidence" value="ECO:0007669"/>
    <property type="project" value="TreeGrafter"/>
</dbReference>
<dbReference type="GO" id="GO:0006357">
    <property type="term" value="P:regulation of transcription by RNA polymerase II"/>
    <property type="evidence" value="ECO:0007669"/>
    <property type="project" value="TreeGrafter"/>
</dbReference>
<evidence type="ECO:0000256" key="2">
    <source>
        <dbReference type="ARBA" id="ARBA00022771"/>
    </source>
</evidence>
<evidence type="ECO:0000313" key="7">
    <source>
        <dbReference type="EnsemblMetazoa" id="KAF7487870.1"/>
    </source>
</evidence>
<keyword evidence="2" id="KW-0863">Zinc-finger</keyword>
<evidence type="ECO:0000259" key="5">
    <source>
        <dbReference type="Pfam" id="PF25299"/>
    </source>
</evidence>
<dbReference type="Pfam" id="PF25299">
    <property type="entry name" value="ZZ_ADA2"/>
    <property type="match status" value="1"/>
</dbReference>
<keyword evidence="3" id="KW-0862">Zinc</keyword>
<dbReference type="InterPro" id="IPR055141">
    <property type="entry name" value="TADA2A_B-like_dom"/>
</dbReference>
<dbReference type="CDD" id="cd19757">
    <property type="entry name" value="Bbox1"/>
    <property type="match status" value="1"/>
</dbReference>
<dbReference type="PANTHER" id="PTHR12374:SF63">
    <property type="entry name" value="TRANSCRIPTIONAL ADAPTER 2-BETA"/>
    <property type="match status" value="1"/>
</dbReference>
<evidence type="ECO:0000259" key="4">
    <source>
        <dbReference type="Pfam" id="PF22941"/>
    </source>
</evidence>
<keyword evidence="8" id="KW-1185">Reference proteome</keyword>
<dbReference type="Pfam" id="PF22941">
    <property type="entry name" value="TADA2A-like_3rd"/>
    <property type="match status" value="1"/>
</dbReference>
<evidence type="ECO:0000256" key="3">
    <source>
        <dbReference type="ARBA" id="ARBA00022833"/>
    </source>
</evidence>
<reference evidence="8" key="1">
    <citation type="journal article" date="2020" name="PLoS Negl. Trop. Dis.">
        <title>High-quality nuclear genome for Sarcoptes scabiei-A critical resource for a neglected parasite.</title>
        <authorList>
            <person name="Korhonen P.K."/>
            <person name="Gasser R.B."/>
            <person name="Ma G."/>
            <person name="Wang T."/>
            <person name="Stroehlein A.J."/>
            <person name="Young N.D."/>
            <person name="Ang C.S."/>
            <person name="Fernando D.D."/>
            <person name="Lu H.C."/>
            <person name="Taylor S."/>
            <person name="Reynolds S.L."/>
            <person name="Mofiz E."/>
            <person name="Najaraj S.H."/>
            <person name="Gowda H."/>
            <person name="Madugundu A."/>
            <person name="Renuse S."/>
            <person name="Holt D."/>
            <person name="Pandey A."/>
            <person name="Papenfuss A.T."/>
            <person name="Fischer K."/>
        </authorList>
    </citation>
    <scope>NUCLEOTIDE SEQUENCE [LARGE SCALE GENOMIC DNA]</scope>
</reference>
<dbReference type="CDD" id="cd00167">
    <property type="entry name" value="SANT"/>
    <property type="match status" value="1"/>
</dbReference>
<dbReference type="EnsemblMetazoa" id="SSS_6626s_mrna">
    <property type="protein sequence ID" value="KAF7487870.1"/>
    <property type="gene ID" value="SSS_6626"/>
</dbReference>
<feature type="domain" description="ZZ-type" evidence="5">
    <location>
        <begin position="9"/>
        <end position="49"/>
    </location>
</feature>
<feature type="domain" description="Transcriptional adapter 2-alpha/beta-like" evidence="4">
    <location>
        <begin position="223"/>
        <end position="294"/>
    </location>
</feature>
<reference evidence="7" key="3">
    <citation type="submission" date="2022-06" db="UniProtKB">
        <authorList>
            <consortium name="EnsemblMetazoa"/>
        </authorList>
    </citation>
    <scope>IDENTIFICATION</scope>
</reference>
<keyword evidence="1" id="KW-0479">Metal-binding</keyword>
<dbReference type="SUPFAM" id="SSF57850">
    <property type="entry name" value="RING/U-box"/>
    <property type="match status" value="1"/>
</dbReference>
<dbReference type="InterPro" id="IPR001005">
    <property type="entry name" value="SANT/Myb"/>
</dbReference>
<evidence type="ECO:0000313" key="6">
    <source>
        <dbReference type="EMBL" id="KAF7487870.1"/>
    </source>
</evidence>
<dbReference type="GO" id="GO:0003713">
    <property type="term" value="F:transcription coactivator activity"/>
    <property type="evidence" value="ECO:0007669"/>
    <property type="project" value="TreeGrafter"/>
</dbReference>
<evidence type="ECO:0000313" key="8">
    <source>
        <dbReference type="Proteomes" id="UP000070412"/>
    </source>
</evidence>
<dbReference type="GO" id="GO:0006338">
    <property type="term" value="P:chromatin remodeling"/>
    <property type="evidence" value="ECO:0007669"/>
    <property type="project" value="TreeGrafter"/>
</dbReference>
<organism evidence="6">
    <name type="scientific">Sarcoptes scabiei</name>
    <name type="common">Itch mite</name>
    <name type="synonym">Acarus scabiei</name>
    <dbReference type="NCBI Taxonomy" id="52283"/>
    <lineage>
        <taxon>Eukaryota</taxon>
        <taxon>Metazoa</taxon>
        <taxon>Ecdysozoa</taxon>
        <taxon>Arthropoda</taxon>
        <taxon>Chelicerata</taxon>
        <taxon>Arachnida</taxon>
        <taxon>Acari</taxon>
        <taxon>Acariformes</taxon>
        <taxon>Sarcoptiformes</taxon>
        <taxon>Astigmata</taxon>
        <taxon>Psoroptidia</taxon>
        <taxon>Sarcoptoidea</taxon>
        <taxon>Sarcoptidae</taxon>
        <taxon>Sarcoptinae</taxon>
        <taxon>Sarcoptes</taxon>
    </lineage>
</organism>
<protein>
    <submittedName>
        <fullName evidence="6">Transcriptional adapter 2-beta</fullName>
    </submittedName>
</protein>
<accession>A0A834R0B6</accession>
<evidence type="ECO:0000256" key="1">
    <source>
        <dbReference type="ARBA" id="ARBA00022723"/>
    </source>
</evidence>
<dbReference type="GO" id="GO:0005634">
    <property type="term" value="C:nucleus"/>
    <property type="evidence" value="ECO:0007669"/>
    <property type="project" value="TreeGrafter"/>
</dbReference>
<dbReference type="InterPro" id="IPR000433">
    <property type="entry name" value="Znf_ZZ"/>
</dbReference>
<dbReference type="PANTHER" id="PTHR12374">
    <property type="entry name" value="TRANSCRIPTIONAL ADAPTOR 2 ADA2 -RELATED"/>
    <property type="match status" value="1"/>
</dbReference>
<reference evidence="6" key="2">
    <citation type="submission" date="2020-01" db="EMBL/GenBank/DDBJ databases">
        <authorList>
            <person name="Korhonen P.K.K."/>
            <person name="Guangxu M.G."/>
            <person name="Wang T.W."/>
            <person name="Stroehlein A.J.S."/>
            <person name="Young N.D."/>
            <person name="Ang C.-S.A."/>
            <person name="Fernando D.W.F."/>
            <person name="Lu H.L."/>
            <person name="Taylor S.T."/>
            <person name="Ehtesham M.E.M."/>
            <person name="Najaraj S.H.N."/>
            <person name="Harsha G.H.G."/>
            <person name="Madugundu A.M."/>
            <person name="Renuse S.R."/>
            <person name="Holt D.H."/>
            <person name="Pandey A.P."/>
            <person name="Papenfuss A.P."/>
            <person name="Gasser R.B.G."/>
            <person name="Fischer K.F."/>
        </authorList>
    </citation>
    <scope>NUCLEOTIDE SEQUENCE</scope>
    <source>
        <strain evidence="6">SSS_KF_BRIS2020</strain>
    </source>
</reference>
<proteinExistence type="predicted"/>
<dbReference type="OrthoDB" id="270417at2759"/>
<name>A0A834R0B6_SARSC</name>
<gene>
    <name evidence="6" type="ORF">SSS_6626</name>
</gene>
<dbReference type="AlphaFoldDB" id="A0A834R0B6"/>